<dbReference type="Proteomes" id="UP001228581">
    <property type="component" value="Unassembled WGS sequence"/>
</dbReference>
<comment type="caution">
    <text evidence="2">The sequence shown here is derived from an EMBL/GenBank/DDBJ whole genome shotgun (WGS) entry which is preliminary data.</text>
</comment>
<evidence type="ECO:0000313" key="3">
    <source>
        <dbReference type="Proteomes" id="UP001228581"/>
    </source>
</evidence>
<evidence type="ECO:0000313" key="2">
    <source>
        <dbReference type="EMBL" id="MDJ1497752.1"/>
    </source>
</evidence>
<dbReference type="EMBL" id="JASJOT010000035">
    <property type="protein sequence ID" value="MDJ1497752.1"/>
    <property type="molecule type" value="Genomic_DNA"/>
</dbReference>
<evidence type="ECO:0008006" key="4">
    <source>
        <dbReference type="Google" id="ProtNLM"/>
    </source>
</evidence>
<evidence type="ECO:0000256" key="1">
    <source>
        <dbReference type="SAM" id="MobiDB-lite"/>
    </source>
</evidence>
<feature type="compositionally biased region" description="Basic residues" evidence="1">
    <location>
        <begin position="191"/>
        <end position="224"/>
    </location>
</feature>
<sequence>MRLSFSTIYIYRLILLAGFFLVFKVTQGQSLRSLNRDAINTQHITISHGDSVENFTIAATSSKQKADLKRTYHWYTSGSLKQTQGGYSGKLVHGKYQLFNHKKDLLAQGQLSYGLKVDFWKYWYADGTLQKTENWKHGLQHGKYVLYSPEGAIQEEGTLKHGLLHGRRRIYPTANPDSVVVEKYKKGKLIVPKKKKESARKMRKKAKKAERKAKKAEMKAKKKAAKEQSVSEMKKWTEKLLFWKKKKTDSSQPAEKKQKSAKKPKTEKKNKEPKEKKSRKKTDTSTGQQP</sequence>
<dbReference type="RefSeq" id="WP_314003570.1">
    <property type="nucleotide sequence ID" value="NZ_JASJOT010000035.1"/>
</dbReference>
<proteinExistence type="predicted"/>
<dbReference type="Gene3D" id="2.20.110.10">
    <property type="entry name" value="Histone H3 K4-specific methyltransferase SET7/9 N-terminal domain"/>
    <property type="match status" value="1"/>
</dbReference>
<keyword evidence="3" id="KW-1185">Reference proteome</keyword>
<feature type="region of interest" description="Disordered" evidence="1">
    <location>
        <begin position="191"/>
        <end position="290"/>
    </location>
</feature>
<reference evidence="2 3" key="1">
    <citation type="submission" date="2023-05" db="EMBL/GenBank/DDBJ databases">
        <authorList>
            <person name="Zhang X."/>
        </authorList>
    </citation>
    <scope>NUCLEOTIDE SEQUENCE [LARGE SCALE GENOMIC DNA]</scope>
    <source>
        <strain evidence="2 3">DM2B3-1</strain>
    </source>
</reference>
<protein>
    <recommendedName>
        <fullName evidence="4">Toxin-antitoxin system YwqK family antitoxin</fullName>
    </recommendedName>
</protein>
<organism evidence="2 3">
    <name type="scientific">Xanthocytophaga flava</name>
    <dbReference type="NCBI Taxonomy" id="3048013"/>
    <lineage>
        <taxon>Bacteria</taxon>
        <taxon>Pseudomonadati</taxon>
        <taxon>Bacteroidota</taxon>
        <taxon>Cytophagia</taxon>
        <taxon>Cytophagales</taxon>
        <taxon>Rhodocytophagaceae</taxon>
        <taxon>Xanthocytophaga</taxon>
    </lineage>
</organism>
<name>A0ABT7CXV2_9BACT</name>
<dbReference type="SUPFAM" id="SSF82185">
    <property type="entry name" value="Histone H3 K4-specific methyltransferase SET7/9 N-terminal domain"/>
    <property type="match status" value="1"/>
</dbReference>
<accession>A0ABT7CXV2</accession>
<gene>
    <name evidence="2" type="ORF">QNI19_32730</name>
</gene>